<gene>
    <name evidence="2" type="ORF">UFOPK3609_00596</name>
</gene>
<dbReference type="GO" id="GO:0016491">
    <property type="term" value="F:oxidoreductase activity"/>
    <property type="evidence" value="ECO:0007669"/>
    <property type="project" value="InterPro"/>
</dbReference>
<dbReference type="InterPro" id="IPR036249">
    <property type="entry name" value="Thioredoxin-like_sf"/>
</dbReference>
<accession>A0A6J7GQ77</accession>
<dbReference type="SUPFAM" id="SSF52833">
    <property type="entry name" value="Thioredoxin-like"/>
    <property type="match status" value="1"/>
</dbReference>
<dbReference type="PANTHER" id="PTHR13887:SF41">
    <property type="entry name" value="THIOREDOXIN SUPERFAMILY PROTEIN"/>
    <property type="match status" value="1"/>
</dbReference>
<protein>
    <submittedName>
        <fullName evidence="2">Unannotated protein</fullName>
    </submittedName>
</protein>
<evidence type="ECO:0000259" key="1">
    <source>
        <dbReference type="Pfam" id="PF01323"/>
    </source>
</evidence>
<reference evidence="2" key="1">
    <citation type="submission" date="2020-05" db="EMBL/GenBank/DDBJ databases">
        <authorList>
            <person name="Chiriac C."/>
            <person name="Salcher M."/>
            <person name="Ghai R."/>
            <person name="Kavagutti S V."/>
        </authorList>
    </citation>
    <scope>NUCLEOTIDE SEQUENCE</scope>
</reference>
<dbReference type="PANTHER" id="PTHR13887">
    <property type="entry name" value="GLUTATHIONE S-TRANSFERASE KAPPA"/>
    <property type="match status" value="1"/>
</dbReference>
<sequence>MKVEIWSDVVCPWCYIGKRRFETALSRFEHADAVEVTWRSFQLDPSVAEGDVHPTLPALARKYGRTEEQMREQMTSMDALALREGLHYDLANGVAGNTLLAHQLLHLAAERGLQGPLKERLLHAHFEQSTSVFDVDSLVQLGTEVGLDAEEARAALTDRRYLPAVEEDIATARALGATGVPFFVVDRTYGASGAQDPDVLLQLLDRAWADSHPLATVPPAAGCEGDSCSV</sequence>
<name>A0A6J7GQ77_9ZZZZ</name>
<dbReference type="AlphaFoldDB" id="A0A6J7GQ77"/>
<dbReference type="Gene3D" id="3.40.30.10">
    <property type="entry name" value="Glutaredoxin"/>
    <property type="match status" value="1"/>
</dbReference>
<evidence type="ECO:0000313" key="2">
    <source>
        <dbReference type="EMBL" id="CAB4906865.1"/>
    </source>
</evidence>
<dbReference type="CDD" id="cd03024">
    <property type="entry name" value="DsbA_FrnE"/>
    <property type="match status" value="1"/>
</dbReference>
<dbReference type="InterPro" id="IPR001853">
    <property type="entry name" value="DSBA-like_thioredoxin_dom"/>
</dbReference>
<proteinExistence type="predicted"/>
<dbReference type="Pfam" id="PF01323">
    <property type="entry name" value="DSBA"/>
    <property type="match status" value="1"/>
</dbReference>
<dbReference type="EMBL" id="CAFBMQ010000067">
    <property type="protein sequence ID" value="CAB4906865.1"/>
    <property type="molecule type" value="Genomic_DNA"/>
</dbReference>
<organism evidence="2">
    <name type="scientific">freshwater metagenome</name>
    <dbReference type="NCBI Taxonomy" id="449393"/>
    <lineage>
        <taxon>unclassified sequences</taxon>
        <taxon>metagenomes</taxon>
        <taxon>ecological metagenomes</taxon>
    </lineage>
</organism>
<feature type="domain" description="DSBA-like thioredoxin" evidence="1">
    <location>
        <begin position="3"/>
        <end position="204"/>
    </location>
</feature>